<dbReference type="Proteomes" id="UP000189933">
    <property type="component" value="Unassembled WGS sequence"/>
</dbReference>
<dbReference type="OrthoDB" id="9778383at2"/>
<evidence type="ECO:0000256" key="3">
    <source>
        <dbReference type="SAM" id="Phobius"/>
    </source>
</evidence>
<dbReference type="InterPro" id="IPR020845">
    <property type="entry name" value="AMP-binding_CS"/>
</dbReference>
<dbReference type="Pfam" id="PF00501">
    <property type="entry name" value="AMP-binding"/>
    <property type="match status" value="1"/>
</dbReference>
<dbReference type="InterPro" id="IPR020459">
    <property type="entry name" value="AMP-binding"/>
</dbReference>
<gene>
    <name evidence="6" type="ORF">SAMN02745885_02521</name>
</gene>
<evidence type="ECO:0000313" key="6">
    <source>
        <dbReference type="EMBL" id="SKA24748.1"/>
    </source>
</evidence>
<dbReference type="PANTHER" id="PTHR43767">
    <property type="entry name" value="LONG-CHAIN-FATTY-ACID--COA LIGASE"/>
    <property type="match status" value="1"/>
</dbReference>
<name>A0A1T4SA29_9FIRM</name>
<sequence length="502" mass="55276">MNLRENLFNSVQQRGEAEAYTYLGKTCSYTELGQQVARLAGKLRELGVKEDCSVALILPNSAEFLITYYAVVSLGARVIPINPLYTRDEIGYILMDSQSIGVVTLPQIAAALLEYRAYLPHLSWIIACGEKVEGAISWAEALEAVPLTSWQELHEDDVAVILYTSGTTGKPKGAMLTHKNLCSNAESLRHYVRATADDRFVVVLPMFHVFCMTVCMNMAVLVGSPMYILPKFSPAEVVNVIRDWQATVFAGVPTMYNFIMQIPNARPEDFRSLRLAISGGASLPVELLRNFEAKFRTIILEGYGLSEASPVVSFNPIDGARKPGSIGLTIPGVEVKIVDDNDRELPAGEVGELVVKGPNVMAGYFNNPAATAEALRNGWLHTGDLARRDEEGYLYIVDRKKDMVIVGGYNVYPREVEEVLYQIPQVLEAAVIGVPDPDYGEAVVAFVATKAGQTLTEEEVLEHCRQHLAKYKVPAKIIITPELPKNSTGKILRRVLKEQLGA</sequence>
<keyword evidence="2" id="KW-0436">Ligase</keyword>
<dbReference type="Gene3D" id="3.40.50.12780">
    <property type="entry name" value="N-terminal domain of ligase-like"/>
    <property type="match status" value="1"/>
</dbReference>
<dbReference type="PANTHER" id="PTHR43767:SF3">
    <property type="entry name" value="LONG-CHAIN-FATTY-ACID--COA LIGASE"/>
    <property type="match status" value="1"/>
</dbReference>
<protein>
    <submittedName>
        <fullName evidence="6">Long-chain acyl-CoA synthetase</fullName>
    </submittedName>
</protein>
<feature type="domain" description="AMP-dependent synthetase/ligase" evidence="4">
    <location>
        <begin position="9"/>
        <end position="365"/>
    </location>
</feature>
<dbReference type="EMBL" id="FUXM01000047">
    <property type="protein sequence ID" value="SKA24748.1"/>
    <property type="molecule type" value="Genomic_DNA"/>
</dbReference>
<dbReference type="Pfam" id="PF13193">
    <property type="entry name" value="AMP-binding_C"/>
    <property type="match status" value="1"/>
</dbReference>
<evidence type="ECO:0000313" key="7">
    <source>
        <dbReference type="Proteomes" id="UP000189933"/>
    </source>
</evidence>
<evidence type="ECO:0000256" key="1">
    <source>
        <dbReference type="ARBA" id="ARBA00006432"/>
    </source>
</evidence>
<accession>A0A1T4SA29</accession>
<reference evidence="7" key="1">
    <citation type="submission" date="2017-02" db="EMBL/GenBank/DDBJ databases">
        <authorList>
            <person name="Varghese N."/>
            <person name="Submissions S."/>
        </authorList>
    </citation>
    <scope>NUCLEOTIDE SEQUENCE [LARGE SCALE GENOMIC DNA]</scope>
    <source>
        <strain evidence="7">DSM 16521</strain>
    </source>
</reference>
<comment type="similarity">
    <text evidence="1">Belongs to the ATP-dependent AMP-binding enzyme family.</text>
</comment>
<dbReference type="AlphaFoldDB" id="A0A1T4SA29"/>
<dbReference type="NCBIfam" id="NF004837">
    <property type="entry name" value="PRK06187.1"/>
    <property type="match status" value="1"/>
</dbReference>
<evidence type="ECO:0000259" key="5">
    <source>
        <dbReference type="Pfam" id="PF13193"/>
    </source>
</evidence>
<dbReference type="PROSITE" id="PS00455">
    <property type="entry name" value="AMP_BINDING"/>
    <property type="match status" value="1"/>
</dbReference>
<dbReference type="RefSeq" id="WP_078666489.1">
    <property type="nucleotide sequence ID" value="NZ_FUXM01000047.1"/>
</dbReference>
<dbReference type="GO" id="GO:0016877">
    <property type="term" value="F:ligase activity, forming carbon-sulfur bonds"/>
    <property type="evidence" value="ECO:0007669"/>
    <property type="project" value="UniProtKB-ARBA"/>
</dbReference>
<dbReference type="InterPro" id="IPR025110">
    <property type="entry name" value="AMP-bd_C"/>
</dbReference>
<dbReference type="InterPro" id="IPR050237">
    <property type="entry name" value="ATP-dep_AMP-bd_enzyme"/>
</dbReference>
<dbReference type="SUPFAM" id="SSF56801">
    <property type="entry name" value="Acetyl-CoA synthetase-like"/>
    <property type="match status" value="1"/>
</dbReference>
<dbReference type="Gene3D" id="3.30.300.30">
    <property type="match status" value="1"/>
</dbReference>
<dbReference type="PRINTS" id="PR00154">
    <property type="entry name" value="AMPBINDING"/>
</dbReference>
<keyword evidence="3" id="KW-1133">Transmembrane helix</keyword>
<evidence type="ECO:0000259" key="4">
    <source>
        <dbReference type="Pfam" id="PF00501"/>
    </source>
</evidence>
<feature type="domain" description="AMP-binding enzyme C-terminal" evidence="5">
    <location>
        <begin position="415"/>
        <end position="490"/>
    </location>
</feature>
<proteinExistence type="inferred from homology"/>
<feature type="transmembrane region" description="Helical" evidence="3">
    <location>
        <begin position="200"/>
        <end position="222"/>
    </location>
</feature>
<evidence type="ECO:0000256" key="2">
    <source>
        <dbReference type="ARBA" id="ARBA00022598"/>
    </source>
</evidence>
<keyword evidence="7" id="KW-1185">Reference proteome</keyword>
<organism evidence="6 7">
    <name type="scientific">Carboxydocella sporoproducens DSM 16521</name>
    <dbReference type="NCBI Taxonomy" id="1121270"/>
    <lineage>
        <taxon>Bacteria</taxon>
        <taxon>Bacillati</taxon>
        <taxon>Bacillota</taxon>
        <taxon>Clostridia</taxon>
        <taxon>Eubacteriales</taxon>
        <taxon>Clostridiales Family XVI. Incertae Sedis</taxon>
        <taxon>Carboxydocella</taxon>
    </lineage>
</organism>
<dbReference type="InterPro" id="IPR042099">
    <property type="entry name" value="ANL_N_sf"/>
</dbReference>
<keyword evidence="3" id="KW-0472">Membrane</keyword>
<keyword evidence="3" id="KW-0812">Transmembrane</keyword>
<dbReference type="InterPro" id="IPR045851">
    <property type="entry name" value="AMP-bd_C_sf"/>
</dbReference>
<dbReference type="InterPro" id="IPR000873">
    <property type="entry name" value="AMP-dep_synth/lig_dom"/>
</dbReference>
<dbReference type="CDD" id="cd05936">
    <property type="entry name" value="FC-FACS_FadD_like"/>
    <property type="match status" value="1"/>
</dbReference>
<dbReference type="FunFam" id="3.30.300.30:FF:000008">
    <property type="entry name" value="2,3-dihydroxybenzoate-AMP ligase"/>
    <property type="match status" value="1"/>
</dbReference>